<keyword evidence="3" id="KW-1185">Reference proteome</keyword>
<evidence type="ECO:0000313" key="3">
    <source>
        <dbReference type="Proteomes" id="UP000247702"/>
    </source>
</evidence>
<proteinExistence type="predicted"/>
<reference evidence="1 3" key="1">
    <citation type="submission" date="2017-11" db="EMBL/GenBank/DDBJ databases">
        <title>The genome of Rhizophagus clarus HR1 reveals common genetic basis of auxotrophy among arbuscular mycorrhizal fungi.</title>
        <authorList>
            <person name="Kobayashi Y."/>
        </authorList>
    </citation>
    <scope>NUCLEOTIDE SEQUENCE [LARGE SCALE GENOMIC DNA]</scope>
    <source>
        <strain evidence="1 3">HR1</strain>
    </source>
</reference>
<dbReference type="AlphaFoldDB" id="A0A2Z6R2K0"/>
<name>A0A2Z6R2K0_9GLOM</name>
<comment type="caution">
    <text evidence="1">The sequence shown here is derived from an EMBL/GenBank/DDBJ whole genome shotgun (WGS) entry which is preliminary data.</text>
</comment>
<dbReference type="EMBL" id="BEXD01000391">
    <property type="protein sequence ID" value="GBB87048.1"/>
    <property type="molecule type" value="Genomic_DNA"/>
</dbReference>
<evidence type="ECO:0000313" key="1">
    <source>
        <dbReference type="EMBL" id="GBB87048.1"/>
    </source>
</evidence>
<evidence type="ECO:0000313" key="2">
    <source>
        <dbReference type="EMBL" id="GES98959.1"/>
    </source>
</evidence>
<protein>
    <submittedName>
        <fullName evidence="1">Uncharacterized protein</fullName>
    </submittedName>
</protein>
<dbReference type="EMBL" id="BLAL01000276">
    <property type="protein sequence ID" value="GES98959.1"/>
    <property type="molecule type" value="Genomic_DNA"/>
</dbReference>
<dbReference type="Proteomes" id="UP000247702">
    <property type="component" value="Unassembled WGS sequence"/>
</dbReference>
<organism evidence="1 3">
    <name type="scientific">Rhizophagus clarus</name>
    <dbReference type="NCBI Taxonomy" id="94130"/>
    <lineage>
        <taxon>Eukaryota</taxon>
        <taxon>Fungi</taxon>
        <taxon>Fungi incertae sedis</taxon>
        <taxon>Mucoromycota</taxon>
        <taxon>Glomeromycotina</taxon>
        <taxon>Glomeromycetes</taxon>
        <taxon>Glomerales</taxon>
        <taxon>Glomeraceae</taxon>
        <taxon>Rhizophagus</taxon>
    </lineage>
</organism>
<accession>A0A2Z6R2K0</accession>
<dbReference type="Proteomes" id="UP000615446">
    <property type="component" value="Unassembled WGS sequence"/>
</dbReference>
<sequence>MTRRIPDEEIGQLIMKQFGYIEKLSVKRNRRCKTVHCIVRLSPKDERSLGHACSSVLLDNGKHRCIVRMFPGEMSVQDIKAVARPSLFREFSSKQQNLNSVDRLWSIRKSIICYLP</sequence>
<reference evidence="2" key="2">
    <citation type="submission" date="2019-10" db="EMBL/GenBank/DDBJ databases">
        <title>Conservation and host-specific expression of non-tandemly repeated heterogenous ribosome RNA gene in arbuscular mycorrhizal fungi.</title>
        <authorList>
            <person name="Maeda T."/>
            <person name="Kobayashi Y."/>
            <person name="Nakagawa T."/>
            <person name="Ezawa T."/>
            <person name="Yamaguchi K."/>
            <person name="Bino T."/>
            <person name="Nishimoto Y."/>
            <person name="Shigenobu S."/>
            <person name="Kawaguchi M."/>
        </authorList>
    </citation>
    <scope>NUCLEOTIDE SEQUENCE</scope>
    <source>
        <strain evidence="2">HR1</strain>
    </source>
</reference>
<gene>
    <name evidence="2" type="ORF">RCL2_002548700</name>
    <name evidence="1" type="ORF">RclHR1_01350023</name>
</gene>